<gene>
    <name evidence="2" type="ORF">GCM10017771_07990</name>
</gene>
<evidence type="ECO:0000313" key="3">
    <source>
        <dbReference type="Proteomes" id="UP000603227"/>
    </source>
</evidence>
<accession>A0A919L2T1</accession>
<feature type="compositionally biased region" description="Basic and acidic residues" evidence="1">
    <location>
        <begin position="36"/>
        <end position="62"/>
    </location>
</feature>
<keyword evidence="3" id="KW-1185">Reference proteome</keyword>
<feature type="region of interest" description="Disordered" evidence="1">
    <location>
        <begin position="1"/>
        <end position="62"/>
    </location>
</feature>
<name>A0A919L2T1_9ACTN</name>
<sequence>MQRLPGGHGAPPPRGRHSSPPPRSHRAPKPPRGGPHQREPGAPDAREYGGPDAREYGRPDGPDARRLRLAGLTVAVVVALGLPLVASAVPIGDADDTARRTSHTSRTSERAGVGAVAERDGADGKTNDGGDAGDPARSHLLLGLGLATATRCGPELTSPDGIEAQTCVLTQGDETWARTYYRNATGRELRSVLSMMGPGGRTVRMHCVVGAEDEPGACETPRERTRGEMGAYTAVAEFAAPDGSGPLLLRSGSNSGPS</sequence>
<feature type="compositionally biased region" description="Basic and acidic residues" evidence="1">
    <location>
        <begin position="117"/>
        <end position="128"/>
    </location>
</feature>
<reference evidence="2" key="1">
    <citation type="journal article" date="2014" name="Int. J. Syst. Evol. Microbiol.">
        <title>Complete genome sequence of Corynebacterium casei LMG S-19264T (=DSM 44701T), isolated from a smear-ripened cheese.</title>
        <authorList>
            <consortium name="US DOE Joint Genome Institute (JGI-PGF)"/>
            <person name="Walter F."/>
            <person name="Albersmeier A."/>
            <person name="Kalinowski J."/>
            <person name="Ruckert C."/>
        </authorList>
    </citation>
    <scope>NUCLEOTIDE SEQUENCE</scope>
    <source>
        <strain evidence="2">CGMCC 4.7403</strain>
    </source>
</reference>
<feature type="region of interest" description="Disordered" evidence="1">
    <location>
        <begin position="95"/>
        <end position="135"/>
    </location>
</feature>
<comment type="caution">
    <text evidence="2">The sequence shown here is derived from an EMBL/GenBank/DDBJ whole genome shotgun (WGS) entry which is preliminary data.</text>
</comment>
<dbReference type="AlphaFoldDB" id="A0A919L2T1"/>
<evidence type="ECO:0000313" key="2">
    <source>
        <dbReference type="EMBL" id="GHH82795.1"/>
    </source>
</evidence>
<dbReference type="Proteomes" id="UP000603227">
    <property type="component" value="Unassembled WGS sequence"/>
</dbReference>
<dbReference type="EMBL" id="BNAT01000002">
    <property type="protein sequence ID" value="GHH82795.1"/>
    <property type="molecule type" value="Genomic_DNA"/>
</dbReference>
<organism evidence="2 3">
    <name type="scientific">Streptomyces capitiformicae</name>
    <dbReference type="NCBI Taxonomy" id="2014920"/>
    <lineage>
        <taxon>Bacteria</taxon>
        <taxon>Bacillati</taxon>
        <taxon>Actinomycetota</taxon>
        <taxon>Actinomycetes</taxon>
        <taxon>Kitasatosporales</taxon>
        <taxon>Streptomycetaceae</taxon>
        <taxon>Streptomyces</taxon>
    </lineage>
</organism>
<reference evidence="2" key="2">
    <citation type="submission" date="2020-09" db="EMBL/GenBank/DDBJ databases">
        <authorList>
            <person name="Sun Q."/>
            <person name="Zhou Y."/>
        </authorList>
    </citation>
    <scope>NUCLEOTIDE SEQUENCE</scope>
    <source>
        <strain evidence="2">CGMCC 4.7403</strain>
    </source>
</reference>
<proteinExistence type="predicted"/>
<evidence type="ECO:0000256" key="1">
    <source>
        <dbReference type="SAM" id="MobiDB-lite"/>
    </source>
</evidence>
<protein>
    <submittedName>
        <fullName evidence="2">Uncharacterized protein</fullName>
    </submittedName>
</protein>